<reference evidence="2" key="1">
    <citation type="submission" date="2020-12" db="EMBL/GenBank/DDBJ databases">
        <title>M. sibirica DSM 26468T genome.</title>
        <authorList>
            <person name="Thieme N."/>
            <person name="Rettenmaier R."/>
            <person name="Zverlov V."/>
            <person name="Liebl W."/>
        </authorList>
    </citation>
    <scope>NUCLEOTIDE SEQUENCE</scope>
    <source>
        <strain evidence="2">DSM 26468</strain>
    </source>
</reference>
<keyword evidence="3" id="KW-1185">Reference proteome</keyword>
<feature type="region of interest" description="Disordered" evidence="1">
    <location>
        <begin position="202"/>
        <end position="250"/>
    </location>
</feature>
<dbReference type="InterPro" id="IPR027417">
    <property type="entry name" value="P-loop_NTPase"/>
</dbReference>
<accession>A0A8J7HBW8</accession>
<evidence type="ECO:0000313" key="3">
    <source>
        <dbReference type="Proteomes" id="UP000623269"/>
    </source>
</evidence>
<evidence type="ECO:0000313" key="2">
    <source>
        <dbReference type="EMBL" id="MBH1941900.1"/>
    </source>
</evidence>
<name>A0A8J7HBW8_9FIRM</name>
<evidence type="ECO:0008006" key="4">
    <source>
        <dbReference type="Google" id="ProtNLM"/>
    </source>
</evidence>
<dbReference type="RefSeq" id="WP_197662148.1">
    <property type="nucleotide sequence ID" value="NZ_JAEAGR010000015.1"/>
</dbReference>
<dbReference type="EMBL" id="JAEAGR010000015">
    <property type="protein sequence ID" value="MBH1941900.1"/>
    <property type="molecule type" value="Genomic_DNA"/>
</dbReference>
<dbReference type="Gene3D" id="1.25.40.10">
    <property type="entry name" value="Tetratricopeptide repeat domain"/>
    <property type="match status" value="1"/>
</dbReference>
<dbReference type="Gene3D" id="3.40.50.300">
    <property type="entry name" value="P-loop containing nucleotide triphosphate hydrolases"/>
    <property type="match status" value="1"/>
</dbReference>
<feature type="compositionally biased region" description="Basic and acidic residues" evidence="1">
    <location>
        <begin position="202"/>
        <end position="227"/>
    </location>
</feature>
<proteinExistence type="predicted"/>
<evidence type="ECO:0000256" key="1">
    <source>
        <dbReference type="SAM" id="MobiDB-lite"/>
    </source>
</evidence>
<protein>
    <recommendedName>
        <fullName evidence="4">Tetratricopeptide repeat protein</fullName>
    </recommendedName>
</protein>
<gene>
    <name evidence="2" type="ORF">I5677_13435</name>
</gene>
<dbReference type="Proteomes" id="UP000623269">
    <property type="component" value="Unassembled WGS sequence"/>
</dbReference>
<sequence>MGSYEIIVKTEEIKKRVQEGDYTSAQIILDTLELKKVKNTSDMSLMAEVFIYNERYEEAYELLLKIYHKSKLRKVLYQLVWVCIKRKNTDDAIRYLEEYEKIAPKDFYKYILRYKIDKLLGKPYDVLIETLKTLKETEYMEQWAYELAKLYYKAGMEKECIKECSDIILWFGEGSYVEKARILKAYYLGEADKEEIIEGLKKRASEETHHSKTEENQEFGDSDKNSNEEELYQNRSDSDNAFEQETDKDEQNLMYEDHSFYVDDTNELNESILPESIKKDVRDIMASDLQKDMVGEGRSEEKQYNTGLVTNKELAELEVEDELYRLLEEENMDEDDLFLEKLSEDLSIELKEVFGNFLPVKAIKKQLVKSIEIILDQQTKTTLMIITGAAGSGKTTLAKDISVFLNRIGKLKSPKVAKISADSLNKIDLMQKKDALRDCCVVIEQASELKKPAIDKLLELIEYLDGEIAVVFEENKKNMNKLFRECPKLMDLFKNRIHLPSYTKEDLLRIVYAGFRLQEYRLHPQTQTVIRDLVYEITNQMKPEIQLYKIQQLIMSSISASDQRLGKQLTSLVTEGRLGEANLQWIYPEDLPVTL</sequence>
<dbReference type="AlphaFoldDB" id="A0A8J7HBW8"/>
<organism evidence="2 3">
    <name type="scientific">Mobilitalea sibirica</name>
    <dbReference type="NCBI Taxonomy" id="1462919"/>
    <lineage>
        <taxon>Bacteria</taxon>
        <taxon>Bacillati</taxon>
        <taxon>Bacillota</taxon>
        <taxon>Clostridia</taxon>
        <taxon>Lachnospirales</taxon>
        <taxon>Lachnospiraceae</taxon>
        <taxon>Mobilitalea</taxon>
    </lineage>
</organism>
<dbReference type="SUPFAM" id="SSF48452">
    <property type="entry name" value="TPR-like"/>
    <property type="match status" value="1"/>
</dbReference>
<dbReference type="SUPFAM" id="SSF52540">
    <property type="entry name" value="P-loop containing nucleoside triphosphate hydrolases"/>
    <property type="match status" value="1"/>
</dbReference>
<comment type="caution">
    <text evidence="2">The sequence shown here is derived from an EMBL/GenBank/DDBJ whole genome shotgun (WGS) entry which is preliminary data.</text>
</comment>
<dbReference type="InterPro" id="IPR011990">
    <property type="entry name" value="TPR-like_helical_dom_sf"/>
</dbReference>